<name>A0AC34R4R7_9BILA</name>
<evidence type="ECO:0000313" key="2">
    <source>
        <dbReference type="WBParaSite" id="JU765_v2.g3359.t1"/>
    </source>
</evidence>
<sequence length="185" mass="21037">MSKAAVLSFAHSLATSTPKPRLPVKRALFGANSAAAKIVNDTFCQQRLKEILDKKMKQWDFDFHQGVPMPSSSNFQYEAVPSDSVPKFYRSTSVKRRVSDVSTVSTTSSNDENLELDSLLDENMEVEEMKDVLLLQKKAEQTPKKMRQNQSKMQGFFHVQKQRITVKKTISGSFRRSIRQSTTSR</sequence>
<dbReference type="Proteomes" id="UP000887576">
    <property type="component" value="Unplaced"/>
</dbReference>
<protein>
    <submittedName>
        <fullName evidence="2">Cyclin-dependent kinase inhibitor domain-containing protein</fullName>
    </submittedName>
</protein>
<dbReference type="WBParaSite" id="JU765_v2.g3359.t1">
    <property type="protein sequence ID" value="JU765_v2.g3359.t1"/>
    <property type="gene ID" value="JU765_v2.g3359"/>
</dbReference>
<reference evidence="2" key="1">
    <citation type="submission" date="2022-11" db="UniProtKB">
        <authorList>
            <consortium name="WormBaseParasite"/>
        </authorList>
    </citation>
    <scope>IDENTIFICATION</scope>
</reference>
<accession>A0AC34R4R7</accession>
<evidence type="ECO:0000313" key="1">
    <source>
        <dbReference type="Proteomes" id="UP000887576"/>
    </source>
</evidence>
<proteinExistence type="predicted"/>
<organism evidence="1 2">
    <name type="scientific">Panagrolaimus sp. JU765</name>
    <dbReference type="NCBI Taxonomy" id="591449"/>
    <lineage>
        <taxon>Eukaryota</taxon>
        <taxon>Metazoa</taxon>
        <taxon>Ecdysozoa</taxon>
        <taxon>Nematoda</taxon>
        <taxon>Chromadorea</taxon>
        <taxon>Rhabditida</taxon>
        <taxon>Tylenchina</taxon>
        <taxon>Panagrolaimomorpha</taxon>
        <taxon>Panagrolaimoidea</taxon>
        <taxon>Panagrolaimidae</taxon>
        <taxon>Panagrolaimus</taxon>
    </lineage>
</organism>